<dbReference type="SUPFAM" id="SSF54523">
    <property type="entry name" value="Pili subunits"/>
    <property type="match status" value="1"/>
</dbReference>
<dbReference type="GO" id="GO:0043107">
    <property type="term" value="P:type IV pilus-dependent motility"/>
    <property type="evidence" value="ECO:0007669"/>
    <property type="project" value="TreeGrafter"/>
</dbReference>
<dbReference type="AlphaFoldDB" id="A0A382A7F1"/>
<keyword evidence="3" id="KW-0472">Membrane</keyword>
<keyword evidence="3" id="KW-0812">Transmembrane</keyword>
<feature type="region of interest" description="Disordered" evidence="2">
    <location>
        <begin position="173"/>
        <end position="255"/>
    </location>
</feature>
<protein>
    <submittedName>
        <fullName evidence="4">Uncharacterized protein</fullName>
    </submittedName>
</protein>
<dbReference type="PANTHER" id="PTHR30093:SF34">
    <property type="entry name" value="PREPILIN PEPTIDASE-DEPENDENT PROTEIN D"/>
    <property type="match status" value="1"/>
</dbReference>
<reference evidence="4" key="1">
    <citation type="submission" date="2018-05" db="EMBL/GenBank/DDBJ databases">
        <authorList>
            <person name="Lanie J.A."/>
            <person name="Ng W.-L."/>
            <person name="Kazmierczak K.M."/>
            <person name="Andrzejewski T.M."/>
            <person name="Davidsen T.M."/>
            <person name="Wayne K.J."/>
            <person name="Tettelin H."/>
            <person name="Glass J.I."/>
            <person name="Rusch D."/>
            <person name="Podicherti R."/>
            <person name="Tsui H.-C.T."/>
            <person name="Winkler M.E."/>
        </authorList>
    </citation>
    <scope>NUCLEOTIDE SEQUENCE</scope>
</reference>
<sequence length="255" mass="26815">MKQVKGTKSRPAINRARNAVAPVLLAAAALVQGFTLIELMIAVAIIGILVAIGIPQYQNYVARAQVSEALSLASGAKTAVAEYLNTTGALPATNSDAGLTDDMTGKYVASVEIENGVITAVFSLNASSKLQGASVKLTPVDHEGSVEWSCSGTDINEYLPSACAGEDATTYGDSDVGGNNSDPVIENYGSTNGSVSKKTTKKKSTKKKSTKKKSTKKKSTKKKSTKKKSTKKKSTKKKSTKKKSTKKKSTKKKSS</sequence>
<organism evidence="4">
    <name type="scientific">marine metagenome</name>
    <dbReference type="NCBI Taxonomy" id="408172"/>
    <lineage>
        <taxon>unclassified sequences</taxon>
        <taxon>metagenomes</taxon>
        <taxon>ecological metagenomes</taxon>
    </lineage>
</organism>
<dbReference type="PANTHER" id="PTHR30093">
    <property type="entry name" value="GENERAL SECRETION PATHWAY PROTEIN G"/>
    <property type="match status" value="1"/>
</dbReference>
<feature type="compositionally biased region" description="Polar residues" evidence="2">
    <location>
        <begin position="177"/>
        <end position="195"/>
    </location>
</feature>
<dbReference type="Pfam" id="PF00114">
    <property type="entry name" value="Pilin"/>
    <property type="match status" value="1"/>
</dbReference>
<feature type="compositionally biased region" description="Basic residues" evidence="2">
    <location>
        <begin position="198"/>
        <end position="255"/>
    </location>
</feature>
<dbReference type="InterPro" id="IPR001082">
    <property type="entry name" value="Pilin"/>
</dbReference>
<accession>A0A382A7F1</accession>
<dbReference type="InterPro" id="IPR045584">
    <property type="entry name" value="Pilin-like"/>
</dbReference>
<keyword evidence="3" id="KW-1133">Transmembrane helix</keyword>
<evidence type="ECO:0000256" key="2">
    <source>
        <dbReference type="SAM" id="MobiDB-lite"/>
    </source>
</evidence>
<evidence type="ECO:0000256" key="3">
    <source>
        <dbReference type="SAM" id="Phobius"/>
    </source>
</evidence>
<evidence type="ECO:0000256" key="1">
    <source>
        <dbReference type="ARBA" id="ARBA00022481"/>
    </source>
</evidence>
<dbReference type="GO" id="GO:0007155">
    <property type="term" value="P:cell adhesion"/>
    <property type="evidence" value="ECO:0007669"/>
    <property type="project" value="InterPro"/>
</dbReference>
<gene>
    <name evidence="4" type="ORF">METZ01_LOCUS150274</name>
</gene>
<proteinExistence type="predicted"/>
<dbReference type="InterPro" id="IPR012902">
    <property type="entry name" value="N_methyl_site"/>
</dbReference>
<dbReference type="NCBIfam" id="TIGR02532">
    <property type="entry name" value="IV_pilin_GFxxxE"/>
    <property type="match status" value="1"/>
</dbReference>
<keyword evidence="1" id="KW-0488">Methylation</keyword>
<dbReference type="Gene3D" id="3.30.700.10">
    <property type="entry name" value="Glycoprotein, Type 4 Pilin"/>
    <property type="match status" value="1"/>
</dbReference>
<dbReference type="PROSITE" id="PS00409">
    <property type="entry name" value="PROKAR_NTER_METHYL"/>
    <property type="match status" value="1"/>
</dbReference>
<name>A0A382A7F1_9ZZZZ</name>
<dbReference type="GO" id="GO:0044096">
    <property type="term" value="C:type IV pilus"/>
    <property type="evidence" value="ECO:0007669"/>
    <property type="project" value="TreeGrafter"/>
</dbReference>
<feature type="transmembrane region" description="Helical" evidence="3">
    <location>
        <begin position="21"/>
        <end position="54"/>
    </location>
</feature>
<evidence type="ECO:0000313" key="4">
    <source>
        <dbReference type="EMBL" id="SVA97420.1"/>
    </source>
</evidence>
<dbReference type="EMBL" id="UINC01024216">
    <property type="protein sequence ID" value="SVA97420.1"/>
    <property type="molecule type" value="Genomic_DNA"/>
</dbReference>
<dbReference type="Pfam" id="PF07963">
    <property type="entry name" value="N_methyl"/>
    <property type="match status" value="1"/>
</dbReference>